<keyword evidence="1" id="KW-1133">Transmembrane helix</keyword>
<dbReference type="AlphaFoldDB" id="A0A517DTU5"/>
<evidence type="ECO:0000256" key="1">
    <source>
        <dbReference type="SAM" id="Phobius"/>
    </source>
</evidence>
<gene>
    <name evidence="2" type="ORF">SPTER_21180</name>
</gene>
<keyword evidence="1" id="KW-0472">Membrane</keyword>
<evidence type="ECO:0000313" key="2">
    <source>
        <dbReference type="EMBL" id="QDR80784.1"/>
    </source>
</evidence>
<protein>
    <submittedName>
        <fullName evidence="2">Uncharacterized protein</fullName>
    </submittedName>
</protein>
<keyword evidence="3" id="KW-1185">Reference proteome</keyword>
<proteinExistence type="predicted"/>
<dbReference type="Proteomes" id="UP000320776">
    <property type="component" value="Chromosome"/>
</dbReference>
<evidence type="ECO:0000313" key="3">
    <source>
        <dbReference type="Proteomes" id="UP000320776"/>
    </source>
</evidence>
<sequence>MTFSLRSIIKKSKLYVKIVLLTLIIFYILPKLMTMFWELNNPGLKLRDQHLLEKPLRVIVSGSLASSQYDSSWQAITKKL</sequence>
<organism evidence="2 3">
    <name type="scientific">Sporomusa termitida</name>
    <dbReference type="NCBI Taxonomy" id="2377"/>
    <lineage>
        <taxon>Bacteria</taxon>
        <taxon>Bacillati</taxon>
        <taxon>Bacillota</taxon>
        <taxon>Negativicutes</taxon>
        <taxon>Selenomonadales</taxon>
        <taxon>Sporomusaceae</taxon>
        <taxon>Sporomusa</taxon>
    </lineage>
</organism>
<feature type="transmembrane region" description="Helical" evidence="1">
    <location>
        <begin position="14"/>
        <end position="37"/>
    </location>
</feature>
<accession>A0A517DTU5</accession>
<name>A0A517DTU5_9FIRM</name>
<dbReference type="KEGG" id="sted:SPTER_21180"/>
<reference evidence="2 3" key="1">
    <citation type="submission" date="2019-02" db="EMBL/GenBank/DDBJ databases">
        <title>Closed genome of Sporomusa termitida DSM 4440.</title>
        <authorList>
            <person name="Poehlein A."/>
            <person name="Daniel R."/>
        </authorList>
    </citation>
    <scope>NUCLEOTIDE SEQUENCE [LARGE SCALE GENOMIC DNA]</scope>
    <source>
        <strain evidence="2 3">DSM 4440</strain>
    </source>
</reference>
<keyword evidence="1" id="KW-0812">Transmembrane</keyword>
<dbReference type="EMBL" id="CP036259">
    <property type="protein sequence ID" value="QDR80784.1"/>
    <property type="molecule type" value="Genomic_DNA"/>
</dbReference>